<keyword evidence="3" id="KW-1185">Reference proteome</keyword>
<dbReference type="Proteomes" id="UP001500943">
    <property type="component" value="Unassembled WGS sequence"/>
</dbReference>
<feature type="transmembrane region" description="Helical" evidence="1">
    <location>
        <begin position="86"/>
        <end position="103"/>
    </location>
</feature>
<feature type="transmembrane region" description="Helical" evidence="1">
    <location>
        <begin position="26"/>
        <end position="47"/>
    </location>
</feature>
<evidence type="ECO:0000313" key="2">
    <source>
        <dbReference type="EMBL" id="GAA1221594.1"/>
    </source>
</evidence>
<keyword evidence="1" id="KW-0472">Membrane</keyword>
<keyword evidence="1" id="KW-0812">Transmembrane</keyword>
<dbReference type="RefSeq" id="WP_343925726.1">
    <property type="nucleotide sequence ID" value="NZ_BAAAKW010000034.1"/>
</dbReference>
<proteinExistence type="predicted"/>
<feature type="transmembrane region" description="Helical" evidence="1">
    <location>
        <begin position="252"/>
        <end position="274"/>
    </location>
</feature>
<gene>
    <name evidence="2" type="ORF">GCM10009655_21440</name>
</gene>
<feature type="transmembrane region" description="Helical" evidence="1">
    <location>
        <begin position="109"/>
        <end position="129"/>
    </location>
</feature>
<protein>
    <recommendedName>
        <fullName evidence="4">NnrS family protein</fullName>
    </recommendedName>
</protein>
<feature type="transmembrane region" description="Helical" evidence="1">
    <location>
        <begin position="59"/>
        <end position="77"/>
    </location>
</feature>
<evidence type="ECO:0008006" key="4">
    <source>
        <dbReference type="Google" id="ProtNLM"/>
    </source>
</evidence>
<evidence type="ECO:0000313" key="3">
    <source>
        <dbReference type="Proteomes" id="UP001500943"/>
    </source>
</evidence>
<dbReference type="EMBL" id="BAAAKW010000034">
    <property type="protein sequence ID" value="GAA1221594.1"/>
    <property type="molecule type" value="Genomic_DNA"/>
</dbReference>
<feature type="transmembrane region" description="Helical" evidence="1">
    <location>
        <begin position="319"/>
        <end position="338"/>
    </location>
</feature>
<feature type="transmembrane region" description="Helical" evidence="1">
    <location>
        <begin position="286"/>
        <end position="307"/>
    </location>
</feature>
<feature type="transmembrane region" description="Helical" evidence="1">
    <location>
        <begin position="350"/>
        <end position="372"/>
    </location>
</feature>
<reference evidence="3" key="1">
    <citation type="journal article" date="2019" name="Int. J. Syst. Evol. Microbiol.">
        <title>The Global Catalogue of Microorganisms (GCM) 10K type strain sequencing project: providing services to taxonomists for standard genome sequencing and annotation.</title>
        <authorList>
            <consortium name="The Broad Institute Genomics Platform"/>
            <consortium name="The Broad Institute Genome Sequencing Center for Infectious Disease"/>
            <person name="Wu L."/>
            <person name="Ma J."/>
        </authorList>
    </citation>
    <scope>NUCLEOTIDE SEQUENCE [LARGE SCALE GENOMIC DNA]</scope>
    <source>
        <strain evidence="3">JCM 12762</strain>
    </source>
</reference>
<accession>A0ABP4GDA1</accession>
<feature type="transmembrane region" description="Helical" evidence="1">
    <location>
        <begin position="218"/>
        <end position="240"/>
    </location>
</feature>
<keyword evidence="1" id="KW-1133">Transmembrane helix</keyword>
<evidence type="ECO:0000256" key="1">
    <source>
        <dbReference type="SAM" id="Phobius"/>
    </source>
</evidence>
<feature type="transmembrane region" description="Helical" evidence="1">
    <location>
        <begin position="136"/>
        <end position="154"/>
    </location>
</feature>
<organism evidence="2 3">
    <name type="scientific">Rhodoglobus aureus</name>
    <dbReference type="NCBI Taxonomy" id="191497"/>
    <lineage>
        <taxon>Bacteria</taxon>
        <taxon>Bacillati</taxon>
        <taxon>Actinomycetota</taxon>
        <taxon>Actinomycetes</taxon>
        <taxon>Micrococcales</taxon>
        <taxon>Microbacteriaceae</taxon>
        <taxon>Rhodoglobus</taxon>
    </lineage>
</organism>
<name>A0ABP4GDA1_9MICO</name>
<comment type="caution">
    <text evidence="2">The sequence shown here is derived from an EMBL/GenBank/DDBJ whole genome shotgun (WGS) entry which is preliminary data.</text>
</comment>
<sequence length="384" mass="40524">MSSVLRPTGRTGSTTAPDRTLLIRRLAFVIPGGIALLGGLDAALLLLGLPAPVTTERLPLIHAPLMVFAFIGTLVVLERAVAARRWWGFISPLAFGLGGFALLSTLPFAVGQLSFVLGFVVLLAIYGVVWARQASIATAIQVLGALSGLASAILWLAGVIIPLIAPLMVAFLVLTIFGERLELARISPTVNARVECLAFVGSMALALTALAAPLWPVVGYPLFGIAMLAIVLWLFIFDVATRLARSTGLARYMAICLLLGYAWLVVAGAIWLVVGPVISGPAYDAVLHAVFLGFVMSMIMAHAPVILPAVIRRPLPYRWFLYLPVVLLHASLAVRVLIGDSRGIDEAVQWGGALNVVAVLAFVVLAVASAIAGAPHTAKREVVA</sequence>